<comment type="similarity">
    <text evidence="1">Belongs to the glycerate kinase type-2 family.</text>
</comment>
<dbReference type="Pfam" id="PF05161">
    <property type="entry name" value="MOFRL"/>
    <property type="match status" value="1"/>
</dbReference>
<dbReference type="InterPro" id="IPR039760">
    <property type="entry name" value="MOFRL_protein"/>
</dbReference>
<evidence type="ECO:0000259" key="3">
    <source>
        <dbReference type="Pfam" id="PF13660"/>
    </source>
</evidence>
<dbReference type="SUPFAM" id="SSF82544">
    <property type="entry name" value="GckA/TtuD-like"/>
    <property type="match status" value="1"/>
</dbReference>
<sequence length="523" mass="55818">MTMNIYKGIVAALRRTRWSRRMANVRDRSSLASSTNLDQHAIKIFQSAVEAVLPNQMVQKSLQVDRDELTVKGKRYHLDHNVWIVGFGKAVIGMVRAVEDMLGSHVVGGVVSVPVGIQKTLQKIGKGDMLPREGSVVRVLEGAVDNLPDEDAERAAEEIFYLANGLTERDILIVLVSGGGSALLPSPIPPVSLHEKKEVTTLLAASGATIEELNTVRKRLSLLKGGGLARSAYPARVLALLLSDIVGDPLELIASGPTVPDNSGPDPLAILYRYSLEDAIPGSAWSILCETDRRGADPGVAARVQNVLVGTNALAVAAARARAAALGYRVLVVSETLTGEARRVGAMFARLLSRVRRTYDAVADGDLAAARRVAEAWDDVPAAWRDAVCRDEAFLEGVASGTPLCFIAGGETMVTLQGTGKGGRNQEMALAWALENCDDAFASFLSAGTDGQDGPTDAAGAVASTQMALPVDSQMYLDNNNSYSFWEKVDESSNDGSFRRLLKIGLTGTNVMDIQVLLVKLAK</sequence>
<dbReference type="InterPro" id="IPR007835">
    <property type="entry name" value="MOFRL"/>
</dbReference>
<evidence type="ECO:0000256" key="1">
    <source>
        <dbReference type="ARBA" id="ARBA00005393"/>
    </source>
</evidence>
<dbReference type="RefSeq" id="XP_014670405.1">
    <property type="nucleotide sequence ID" value="XM_014814919.1"/>
</dbReference>
<reference evidence="5" key="1">
    <citation type="submission" date="2025-08" db="UniProtKB">
        <authorList>
            <consortium name="RefSeq"/>
        </authorList>
    </citation>
    <scope>IDENTIFICATION</scope>
</reference>
<dbReference type="Gene3D" id="3.40.1480.10">
    <property type="entry name" value="MOFRL domain"/>
    <property type="match status" value="1"/>
</dbReference>
<dbReference type="InterPro" id="IPR025286">
    <property type="entry name" value="MOFRL_assoc_dom"/>
</dbReference>
<keyword evidence="4" id="KW-1185">Reference proteome</keyword>
<name>A0ABM1EDY4_PRICU</name>
<dbReference type="InterPro" id="IPR038614">
    <property type="entry name" value="GK_N_sf"/>
</dbReference>
<dbReference type="Pfam" id="PF13660">
    <property type="entry name" value="DUF4147"/>
    <property type="match status" value="1"/>
</dbReference>
<dbReference type="PANTHER" id="PTHR12227:SF0">
    <property type="entry name" value="GLYCERATE KINASE"/>
    <property type="match status" value="1"/>
</dbReference>
<evidence type="ECO:0000259" key="2">
    <source>
        <dbReference type="Pfam" id="PF05161"/>
    </source>
</evidence>
<organism evidence="4 5">
    <name type="scientific">Priapulus caudatus</name>
    <name type="common">Priapulid worm</name>
    <dbReference type="NCBI Taxonomy" id="37621"/>
    <lineage>
        <taxon>Eukaryota</taxon>
        <taxon>Metazoa</taxon>
        <taxon>Ecdysozoa</taxon>
        <taxon>Scalidophora</taxon>
        <taxon>Priapulida</taxon>
        <taxon>Priapulimorpha</taxon>
        <taxon>Priapulimorphida</taxon>
        <taxon>Priapulidae</taxon>
        <taxon>Priapulus</taxon>
    </lineage>
</organism>
<gene>
    <name evidence="5" type="primary">LOC106811337</name>
</gene>
<dbReference type="GeneID" id="106811337"/>
<dbReference type="Gene3D" id="3.40.50.10180">
    <property type="entry name" value="Glycerate kinase, MOFRL-like N-terminal domain"/>
    <property type="match status" value="1"/>
</dbReference>
<protein>
    <submittedName>
        <fullName evidence="5">Glycerate kinase-like</fullName>
    </submittedName>
</protein>
<dbReference type="PANTHER" id="PTHR12227">
    <property type="entry name" value="GLYCERATE KINASE"/>
    <property type="match status" value="1"/>
</dbReference>
<dbReference type="Proteomes" id="UP000695022">
    <property type="component" value="Unplaced"/>
</dbReference>
<evidence type="ECO:0000313" key="4">
    <source>
        <dbReference type="Proteomes" id="UP000695022"/>
    </source>
</evidence>
<feature type="domain" description="MOFRL-associated" evidence="3">
    <location>
        <begin position="41"/>
        <end position="288"/>
    </location>
</feature>
<evidence type="ECO:0000313" key="5">
    <source>
        <dbReference type="RefSeq" id="XP_014670405.1"/>
    </source>
</evidence>
<proteinExistence type="inferred from homology"/>
<dbReference type="InterPro" id="IPR037035">
    <property type="entry name" value="GK-like_C_sf"/>
</dbReference>
<feature type="domain" description="MOFRL" evidence="2">
    <location>
        <begin position="405"/>
        <end position="513"/>
    </location>
</feature>
<accession>A0ABM1EDY4</accession>